<keyword evidence="2" id="KW-0732">Signal</keyword>
<name>A0ABW2T7N3_9ACTN</name>
<dbReference type="EMBL" id="JBHTEE010000001">
    <property type="protein sequence ID" value="MFC7604082.1"/>
    <property type="molecule type" value="Genomic_DNA"/>
</dbReference>
<evidence type="ECO:0000313" key="4">
    <source>
        <dbReference type="Proteomes" id="UP001596514"/>
    </source>
</evidence>
<comment type="caution">
    <text evidence="3">The sequence shown here is derived from an EMBL/GenBank/DDBJ whole genome shotgun (WGS) entry which is preliminary data.</text>
</comment>
<feature type="chain" id="PRO_5046636079" evidence="2">
    <location>
        <begin position="30"/>
        <end position="68"/>
    </location>
</feature>
<keyword evidence="4" id="KW-1185">Reference proteome</keyword>
<dbReference type="RefSeq" id="WP_343981155.1">
    <property type="nucleotide sequence ID" value="NZ_BAAAGK010000210.1"/>
</dbReference>
<sequence length="68" mass="6832">MKIKATLIGFSAALALAASLTGFSGTAAANPKEPSPSPSSGPADLRPTVEEPRPIPKEAVVVKPAYTG</sequence>
<feature type="compositionally biased region" description="Basic and acidic residues" evidence="1">
    <location>
        <begin position="47"/>
        <end position="56"/>
    </location>
</feature>
<evidence type="ECO:0000256" key="1">
    <source>
        <dbReference type="SAM" id="MobiDB-lite"/>
    </source>
</evidence>
<protein>
    <submittedName>
        <fullName evidence="3">Uncharacterized protein</fullName>
    </submittedName>
</protein>
<reference evidence="4" key="1">
    <citation type="journal article" date="2019" name="Int. J. Syst. Evol. Microbiol.">
        <title>The Global Catalogue of Microorganisms (GCM) 10K type strain sequencing project: providing services to taxonomists for standard genome sequencing and annotation.</title>
        <authorList>
            <consortium name="The Broad Institute Genomics Platform"/>
            <consortium name="The Broad Institute Genome Sequencing Center for Infectious Disease"/>
            <person name="Wu L."/>
            <person name="Ma J."/>
        </authorList>
    </citation>
    <scope>NUCLEOTIDE SEQUENCE [LARGE SCALE GENOMIC DNA]</scope>
    <source>
        <strain evidence="4">JCM 10083</strain>
    </source>
</reference>
<evidence type="ECO:0000313" key="3">
    <source>
        <dbReference type="EMBL" id="MFC7604082.1"/>
    </source>
</evidence>
<feature type="signal peptide" evidence="2">
    <location>
        <begin position="1"/>
        <end position="29"/>
    </location>
</feature>
<dbReference type="Proteomes" id="UP001596514">
    <property type="component" value="Unassembled WGS sequence"/>
</dbReference>
<proteinExistence type="predicted"/>
<feature type="region of interest" description="Disordered" evidence="1">
    <location>
        <begin position="25"/>
        <end position="68"/>
    </location>
</feature>
<evidence type="ECO:0000256" key="2">
    <source>
        <dbReference type="SAM" id="SignalP"/>
    </source>
</evidence>
<gene>
    <name evidence="3" type="ORF">ACFQVD_28615</name>
</gene>
<organism evidence="3 4">
    <name type="scientific">Streptosporangium amethystogenes subsp. fukuiense</name>
    <dbReference type="NCBI Taxonomy" id="698418"/>
    <lineage>
        <taxon>Bacteria</taxon>
        <taxon>Bacillati</taxon>
        <taxon>Actinomycetota</taxon>
        <taxon>Actinomycetes</taxon>
        <taxon>Streptosporangiales</taxon>
        <taxon>Streptosporangiaceae</taxon>
        <taxon>Streptosporangium</taxon>
    </lineage>
</organism>
<accession>A0ABW2T7N3</accession>